<dbReference type="InterPro" id="IPR003653">
    <property type="entry name" value="Peptidase_C48_C"/>
</dbReference>
<sequence>MEVLMGYSDRRYGLPLHLNHSMFVAPWFTAHMQRKDRSFKAARRKKRVAGDARITKYLTKFGSKWGAEIDTLYAPMIWEGMYWVGLRISLSQWNILVLDPNPQLKTMEKVEELVEPVASILSYIAKKMYIKTQNNTRPVYIVRVQERTQTGVIAWCTCLHYV</sequence>
<proteinExistence type="inferred from homology"/>
<evidence type="ECO:0000256" key="3">
    <source>
        <dbReference type="ARBA" id="ARBA00022801"/>
    </source>
</evidence>
<protein>
    <recommendedName>
        <fullName evidence="4">Ubiquitin-like protease family profile domain-containing protein</fullName>
    </recommendedName>
</protein>
<name>A0A8S9SRP9_BRACR</name>
<reference evidence="5" key="1">
    <citation type="submission" date="2019-12" db="EMBL/GenBank/DDBJ databases">
        <title>Genome sequencing and annotation of Brassica cretica.</title>
        <authorList>
            <person name="Studholme D.J."/>
            <person name="Sarris P."/>
        </authorList>
    </citation>
    <scope>NUCLEOTIDE SEQUENCE</scope>
    <source>
        <strain evidence="5">PFS-109/04</strain>
        <tissue evidence="5">Leaf</tissue>
    </source>
</reference>
<dbReference type="EMBL" id="QGKX02000004">
    <property type="protein sequence ID" value="KAF3603649.1"/>
    <property type="molecule type" value="Genomic_DNA"/>
</dbReference>
<evidence type="ECO:0000259" key="4">
    <source>
        <dbReference type="Pfam" id="PF02902"/>
    </source>
</evidence>
<dbReference type="SUPFAM" id="SSF54001">
    <property type="entry name" value="Cysteine proteinases"/>
    <property type="match status" value="1"/>
</dbReference>
<organism evidence="5 6">
    <name type="scientific">Brassica cretica</name>
    <name type="common">Mustard</name>
    <dbReference type="NCBI Taxonomy" id="69181"/>
    <lineage>
        <taxon>Eukaryota</taxon>
        <taxon>Viridiplantae</taxon>
        <taxon>Streptophyta</taxon>
        <taxon>Embryophyta</taxon>
        <taxon>Tracheophyta</taxon>
        <taxon>Spermatophyta</taxon>
        <taxon>Magnoliopsida</taxon>
        <taxon>eudicotyledons</taxon>
        <taxon>Gunneridae</taxon>
        <taxon>Pentapetalae</taxon>
        <taxon>rosids</taxon>
        <taxon>malvids</taxon>
        <taxon>Brassicales</taxon>
        <taxon>Brassicaceae</taxon>
        <taxon>Brassiceae</taxon>
        <taxon>Brassica</taxon>
    </lineage>
</organism>
<dbReference type="GO" id="GO:0006508">
    <property type="term" value="P:proteolysis"/>
    <property type="evidence" value="ECO:0007669"/>
    <property type="project" value="UniProtKB-KW"/>
</dbReference>
<evidence type="ECO:0000313" key="5">
    <source>
        <dbReference type="EMBL" id="KAF3603649.1"/>
    </source>
</evidence>
<accession>A0A8S9SRP9</accession>
<dbReference type="Proteomes" id="UP000712600">
    <property type="component" value="Unassembled WGS sequence"/>
</dbReference>
<evidence type="ECO:0000256" key="1">
    <source>
        <dbReference type="ARBA" id="ARBA00005234"/>
    </source>
</evidence>
<gene>
    <name evidence="5" type="ORF">F2Q69_00036404</name>
</gene>
<evidence type="ECO:0000313" key="6">
    <source>
        <dbReference type="Proteomes" id="UP000712600"/>
    </source>
</evidence>
<dbReference type="Pfam" id="PF02902">
    <property type="entry name" value="Peptidase_C48"/>
    <property type="match status" value="1"/>
</dbReference>
<comment type="caution">
    <text evidence="5">The sequence shown here is derived from an EMBL/GenBank/DDBJ whole genome shotgun (WGS) entry which is preliminary data.</text>
</comment>
<comment type="similarity">
    <text evidence="1">Belongs to the peptidase C48 family.</text>
</comment>
<keyword evidence="2" id="KW-0645">Protease</keyword>
<keyword evidence="3" id="KW-0378">Hydrolase</keyword>
<dbReference type="GO" id="GO:0008234">
    <property type="term" value="F:cysteine-type peptidase activity"/>
    <property type="evidence" value="ECO:0007669"/>
    <property type="project" value="InterPro"/>
</dbReference>
<dbReference type="AlphaFoldDB" id="A0A8S9SRP9"/>
<feature type="domain" description="Ubiquitin-like protease family profile" evidence="4">
    <location>
        <begin position="17"/>
        <end position="149"/>
    </location>
</feature>
<evidence type="ECO:0000256" key="2">
    <source>
        <dbReference type="ARBA" id="ARBA00022670"/>
    </source>
</evidence>
<dbReference type="InterPro" id="IPR038765">
    <property type="entry name" value="Papain-like_cys_pep_sf"/>
</dbReference>